<proteinExistence type="predicted"/>
<dbReference type="EMBL" id="JAIHOM010000046">
    <property type="protein sequence ID" value="MCW6036785.1"/>
    <property type="molecule type" value="Genomic_DNA"/>
</dbReference>
<evidence type="ECO:0000313" key="2">
    <source>
        <dbReference type="Proteomes" id="UP001526426"/>
    </source>
</evidence>
<protein>
    <submittedName>
        <fullName evidence="1">GrpB family protein</fullName>
    </submittedName>
</protein>
<organism evidence="1 2">
    <name type="scientific">Spirulina subsalsa FACHB-351</name>
    <dbReference type="NCBI Taxonomy" id="234711"/>
    <lineage>
        <taxon>Bacteria</taxon>
        <taxon>Bacillati</taxon>
        <taxon>Cyanobacteriota</taxon>
        <taxon>Cyanophyceae</taxon>
        <taxon>Spirulinales</taxon>
        <taxon>Spirulinaceae</taxon>
        <taxon>Spirulina</taxon>
    </lineage>
</organism>
<keyword evidence="2" id="KW-1185">Reference proteome</keyword>
<comment type="caution">
    <text evidence="1">The sequence shown here is derived from an EMBL/GenBank/DDBJ whole genome shotgun (WGS) entry which is preliminary data.</text>
</comment>
<dbReference type="Gene3D" id="3.30.460.10">
    <property type="entry name" value="Beta Polymerase, domain 2"/>
    <property type="match status" value="1"/>
</dbReference>
<dbReference type="PANTHER" id="PTHR34822:SF1">
    <property type="entry name" value="GRPB FAMILY PROTEIN"/>
    <property type="match status" value="1"/>
</dbReference>
<dbReference type="InterPro" id="IPR043519">
    <property type="entry name" value="NT_sf"/>
</dbReference>
<accession>A0ABT3L5K2</accession>
<reference evidence="1 2" key="1">
    <citation type="submission" date="2021-08" db="EMBL/GenBank/DDBJ databases">
        <title>Draft genome sequence of Spirulina subsalsa with high tolerance to salinity and hype-accumulation of phycocyanin.</title>
        <authorList>
            <person name="Pei H."/>
            <person name="Jiang L."/>
        </authorList>
    </citation>
    <scope>NUCLEOTIDE SEQUENCE [LARGE SCALE GENOMIC DNA]</scope>
    <source>
        <strain evidence="1 2">FACHB-351</strain>
    </source>
</reference>
<dbReference type="PANTHER" id="PTHR34822">
    <property type="entry name" value="GRPB DOMAIN PROTEIN (AFU_ORTHOLOGUE AFUA_1G01530)"/>
    <property type="match status" value="1"/>
</dbReference>
<dbReference type="InterPro" id="IPR007344">
    <property type="entry name" value="GrpB/CoaE"/>
</dbReference>
<dbReference type="Proteomes" id="UP001526426">
    <property type="component" value="Unassembled WGS sequence"/>
</dbReference>
<evidence type="ECO:0000313" key="1">
    <source>
        <dbReference type="EMBL" id="MCW6036785.1"/>
    </source>
</evidence>
<gene>
    <name evidence="1" type="ORF">K4A83_10995</name>
</gene>
<name>A0ABT3L5K2_9CYAN</name>
<sequence length="175" mass="20165">MRKVEVVAYNPQWGEMFVAEAEHIASVLGANVVAIHHIGSTAIPSIHAKPIIDLLVEVQDIGQVDEYNGAMERLGYQVMGEFGIVTRRYFRKENSEGVRTHHVHIFPAGSEQVQRHLMFRDYLINHPKDAQFYSKLKQDLAQQYPTDIEKYMDGKDGLIKILEQKAKDWFQEEQL</sequence>
<dbReference type="SUPFAM" id="SSF81301">
    <property type="entry name" value="Nucleotidyltransferase"/>
    <property type="match status" value="1"/>
</dbReference>
<dbReference type="Pfam" id="PF04229">
    <property type="entry name" value="GrpB"/>
    <property type="match status" value="1"/>
</dbReference>
<dbReference type="RefSeq" id="WP_265264592.1">
    <property type="nucleotide sequence ID" value="NZ_JAIHOM010000046.1"/>
</dbReference>